<dbReference type="Proteomes" id="UP000008635">
    <property type="component" value="Chromosome"/>
</dbReference>
<gene>
    <name evidence="2" type="ordered locus">Deima_2456</name>
</gene>
<sequence length="119" mass="13394">MPSEVSVQIFGLKKSAATRAAERFFKERKVKIHYVDLAAKPISKGELARFTQKFGLTALLDTEGKAYERLNLAYLRLSEDGYVQRVMDHPELLRLPLVRGGKVLAFGEDPAAWARMLEG</sequence>
<dbReference type="PROSITE" id="PS51353">
    <property type="entry name" value="ARSC"/>
    <property type="match status" value="1"/>
</dbReference>
<dbReference type="STRING" id="709986.Deima_2456"/>
<proteinExistence type="inferred from homology"/>
<evidence type="ECO:0000313" key="3">
    <source>
        <dbReference type="Proteomes" id="UP000008635"/>
    </source>
</evidence>
<dbReference type="EMBL" id="CP002454">
    <property type="protein sequence ID" value="ADV68091.1"/>
    <property type="molecule type" value="Genomic_DNA"/>
</dbReference>
<dbReference type="HOGENOM" id="CLU_116644_2_3_0"/>
<dbReference type="AlphaFoldDB" id="E8UAK2"/>
<accession>E8UAK2</accession>
<name>E8UAK2_DEIML</name>
<dbReference type="InterPro" id="IPR036249">
    <property type="entry name" value="Thioredoxin-like_sf"/>
</dbReference>
<comment type="similarity">
    <text evidence="1">Belongs to the ArsC family.</text>
</comment>
<organism evidence="2 3">
    <name type="scientific">Deinococcus maricopensis (strain DSM 21211 / LMG 22137 / NRRL B-23946 / LB-34)</name>
    <dbReference type="NCBI Taxonomy" id="709986"/>
    <lineage>
        <taxon>Bacteria</taxon>
        <taxon>Thermotogati</taxon>
        <taxon>Deinococcota</taxon>
        <taxon>Deinococci</taxon>
        <taxon>Deinococcales</taxon>
        <taxon>Deinococcaceae</taxon>
        <taxon>Deinococcus</taxon>
    </lineage>
</organism>
<dbReference type="PANTHER" id="PTHR30041:SF8">
    <property type="entry name" value="PROTEIN YFFB"/>
    <property type="match status" value="1"/>
</dbReference>
<dbReference type="Gene3D" id="3.40.30.10">
    <property type="entry name" value="Glutaredoxin"/>
    <property type="match status" value="1"/>
</dbReference>
<evidence type="ECO:0000313" key="2">
    <source>
        <dbReference type="EMBL" id="ADV68091.1"/>
    </source>
</evidence>
<dbReference type="InterPro" id="IPR006660">
    <property type="entry name" value="Arsenate_reductase-like"/>
</dbReference>
<dbReference type="eggNOG" id="COG1393">
    <property type="taxonomic scope" value="Bacteria"/>
</dbReference>
<protein>
    <submittedName>
        <fullName evidence="2">Arsenate reductase like protein</fullName>
    </submittedName>
</protein>
<dbReference type="SUPFAM" id="SSF52833">
    <property type="entry name" value="Thioredoxin-like"/>
    <property type="match status" value="1"/>
</dbReference>
<reference evidence="2 3" key="1">
    <citation type="journal article" date="2011" name="Stand. Genomic Sci.">
        <title>Complete genome sequence of Deinococcus maricopensis type strain (LB-34).</title>
        <authorList>
            <person name="Pukall R."/>
            <person name="Zeytun A."/>
            <person name="Lucas S."/>
            <person name="Lapidus A."/>
            <person name="Hammon N."/>
            <person name="Deshpande S."/>
            <person name="Nolan M."/>
            <person name="Cheng J.F."/>
            <person name="Pitluck S."/>
            <person name="Liolios K."/>
            <person name="Pagani I."/>
            <person name="Mikhailova N."/>
            <person name="Ivanova N."/>
            <person name="Mavromatis K."/>
            <person name="Pati A."/>
            <person name="Tapia R."/>
            <person name="Han C."/>
            <person name="Goodwin L."/>
            <person name="Chen A."/>
            <person name="Palaniappan K."/>
            <person name="Land M."/>
            <person name="Hauser L."/>
            <person name="Chang Y.J."/>
            <person name="Jeffries C.D."/>
            <person name="Brambilla E.M."/>
            <person name="Rohde M."/>
            <person name="Goker M."/>
            <person name="Detter J.C."/>
            <person name="Woyke T."/>
            <person name="Bristow J."/>
            <person name="Eisen J.A."/>
            <person name="Markowitz V."/>
            <person name="Hugenholtz P."/>
            <person name="Kyrpides N.C."/>
            <person name="Klenk H.P."/>
        </authorList>
    </citation>
    <scope>NUCLEOTIDE SEQUENCE [LARGE SCALE GENOMIC DNA]</scope>
    <source>
        <strain evidence="3">DSM 21211 / LMG 22137 / NRRL B-23946 / LB-34</strain>
    </source>
</reference>
<reference evidence="3" key="2">
    <citation type="submission" date="2011-01" db="EMBL/GenBank/DDBJ databases">
        <title>The complete genome of Deinococcus maricopensis DSM 21211.</title>
        <authorList>
            <consortium name="US DOE Joint Genome Institute (JGI-PGF)"/>
            <person name="Lucas S."/>
            <person name="Copeland A."/>
            <person name="Lapidus A."/>
            <person name="Goodwin L."/>
            <person name="Pitluck S."/>
            <person name="Kyrpides N."/>
            <person name="Mavromatis K."/>
            <person name="Pagani I."/>
            <person name="Ivanova N."/>
            <person name="Ovchinnikova G."/>
            <person name="Zeytun A."/>
            <person name="Detter J.C."/>
            <person name="Han C."/>
            <person name="Land M."/>
            <person name="Hauser L."/>
            <person name="Markowitz V."/>
            <person name="Cheng J.-F."/>
            <person name="Hugenholtz P."/>
            <person name="Woyke T."/>
            <person name="Wu D."/>
            <person name="Pukall R."/>
            <person name="Gehrich-Schroeter G."/>
            <person name="Brambilla E."/>
            <person name="Klenk H.-P."/>
            <person name="Eisen J.A."/>
        </authorList>
    </citation>
    <scope>NUCLEOTIDE SEQUENCE [LARGE SCALE GENOMIC DNA]</scope>
    <source>
        <strain evidence="3">DSM 21211 / LMG 22137 / NRRL B-23946 / LB-34</strain>
    </source>
</reference>
<evidence type="ECO:0000256" key="1">
    <source>
        <dbReference type="PROSITE-ProRule" id="PRU01282"/>
    </source>
</evidence>
<dbReference type="Pfam" id="PF03960">
    <property type="entry name" value="ArsC"/>
    <property type="match status" value="1"/>
</dbReference>
<keyword evidence="3" id="KW-1185">Reference proteome</keyword>
<dbReference type="RefSeq" id="WP_013557596.1">
    <property type="nucleotide sequence ID" value="NC_014958.1"/>
</dbReference>
<dbReference type="PANTHER" id="PTHR30041">
    <property type="entry name" value="ARSENATE REDUCTASE"/>
    <property type="match status" value="1"/>
</dbReference>
<dbReference type="KEGG" id="dmr:Deima_2456"/>